<evidence type="ECO:0000313" key="3">
    <source>
        <dbReference type="Proteomes" id="UP000639338"/>
    </source>
</evidence>
<keyword evidence="3" id="KW-1185">Reference proteome</keyword>
<gene>
    <name evidence="2" type="ORF">HCN44_004111</name>
</gene>
<organism evidence="2 3">
    <name type="scientific">Aphidius gifuensis</name>
    <name type="common">Parasitoid wasp</name>
    <dbReference type="NCBI Taxonomy" id="684658"/>
    <lineage>
        <taxon>Eukaryota</taxon>
        <taxon>Metazoa</taxon>
        <taxon>Ecdysozoa</taxon>
        <taxon>Arthropoda</taxon>
        <taxon>Hexapoda</taxon>
        <taxon>Insecta</taxon>
        <taxon>Pterygota</taxon>
        <taxon>Neoptera</taxon>
        <taxon>Endopterygota</taxon>
        <taxon>Hymenoptera</taxon>
        <taxon>Apocrita</taxon>
        <taxon>Ichneumonoidea</taxon>
        <taxon>Braconidae</taxon>
        <taxon>Aphidiinae</taxon>
        <taxon>Aphidius</taxon>
    </lineage>
</organism>
<dbReference type="Proteomes" id="UP000639338">
    <property type="component" value="Unassembled WGS sequence"/>
</dbReference>
<dbReference type="AlphaFoldDB" id="A0A835CT40"/>
<evidence type="ECO:0000313" key="2">
    <source>
        <dbReference type="EMBL" id="KAF7994639.1"/>
    </source>
</evidence>
<dbReference type="EMBL" id="JACMRX010000002">
    <property type="protein sequence ID" value="KAF7994639.1"/>
    <property type="molecule type" value="Genomic_DNA"/>
</dbReference>
<proteinExistence type="predicted"/>
<reference evidence="2 3" key="1">
    <citation type="submission" date="2020-08" db="EMBL/GenBank/DDBJ databases">
        <title>Aphidius gifuensis genome sequencing and assembly.</title>
        <authorList>
            <person name="Du Z."/>
        </authorList>
    </citation>
    <scope>NUCLEOTIDE SEQUENCE [LARGE SCALE GENOMIC DNA]</scope>
    <source>
        <strain evidence="2">YNYX2018</strain>
        <tissue evidence="2">Adults</tissue>
    </source>
</reference>
<keyword evidence="1" id="KW-0175">Coiled coil</keyword>
<protein>
    <recommendedName>
        <fullName evidence="4">Cytokine receptor-like factor 3</fullName>
    </recommendedName>
</protein>
<comment type="caution">
    <text evidence="2">The sequence shown here is derived from an EMBL/GenBank/DDBJ whole genome shotgun (WGS) entry which is preliminary data.</text>
</comment>
<sequence length="463" mass="53253">MDFFDNDTVDELNSTLTDESQFLPADNYDTKSDKYHEKLRQEELELRLKNSQDKIDKYIFKLEEEFKSLDDADSQIENATDKVIQEIDKTYDKLLTTITNEINKKRDILKLEANVFKNENLTPLKACRQQIKNEILKKKNLINEIELKLNNNVYHKNSELNDLHENSGKIGGIPAVPSIDELPYLNFKNPTHDEIHNILNCVYDVGSIIKLGPVKITDVQEKPGCIYVKWNIDDPDFANDEYIYLLQKANGEIIDQTSDEFVTVYEGTDNYCFINDFQFNQVITLRVGIKSFETAWSAPRIAKTNITFYGWSQENKDYMITNNGTIAAKLVDKISTLYSKSAQLDGNQIIEFKFLEVPKNASNNEGIALLNEPNDCHDNLIRDGSLFITSQGKIFMDGNEKSMQLPTIESGVTVLITLLKKDDETLRINIECSDKIVTYDWCIDTPLYFATRLAGHRWNLMVK</sequence>
<evidence type="ECO:0000256" key="1">
    <source>
        <dbReference type="SAM" id="Coils"/>
    </source>
</evidence>
<evidence type="ECO:0008006" key="4">
    <source>
        <dbReference type="Google" id="ProtNLM"/>
    </source>
</evidence>
<feature type="coiled-coil region" evidence="1">
    <location>
        <begin position="62"/>
        <end position="89"/>
    </location>
</feature>
<accession>A0A835CT40</accession>
<name>A0A835CT40_APHGI</name>